<dbReference type="PANTHER" id="PTHR44085">
    <property type="entry name" value="SEPIAPTERIN REDUCTASE"/>
    <property type="match status" value="1"/>
</dbReference>
<name>A0A920C9Z7_9BACL</name>
<dbReference type="InterPro" id="IPR051721">
    <property type="entry name" value="Biopterin_syn/organic_redct"/>
</dbReference>
<evidence type="ECO:0000313" key="7">
    <source>
        <dbReference type="Proteomes" id="UP000679779"/>
    </source>
</evidence>
<keyword evidence="3" id="KW-0963">Cytoplasm</keyword>
<keyword evidence="7" id="KW-1185">Reference proteome</keyword>
<dbReference type="GO" id="GO:0005737">
    <property type="term" value="C:cytoplasm"/>
    <property type="evidence" value="ECO:0007669"/>
    <property type="project" value="UniProtKB-SubCell"/>
</dbReference>
<dbReference type="InterPro" id="IPR020904">
    <property type="entry name" value="Sc_DH/Rdtase_CS"/>
</dbReference>
<dbReference type="Pfam" id="PF00106">
    <property type="entry name" value="adh_short"/>
    <property type="match status" value="1"/>
</dbReference>
<keyword evidence="5" id="KW-0560">Oxidoreductase</keyword>
<dbReference type="RefSeq" id="WP_160042543.1">
    <property type="nucleotide sequence ID" value="NZ_BORQ01000003.1"/>
</dbReference>
<dbReference type="PROSITE" id="PS00061">
    <property type="entry name" value="ADH_SHORT"/>
    <property type="match status" value="1"/>
</dbReference>
<organism evidence="6 7">
    <name type="scientific">Paenibacillus albilobatus</name>
    <dbReference type="NCBI Taxonomy" id="2716884"/>
    <lineage>
        <taxon>Bacteria</taxon>
        <taxon>Bacillati</taxon>
        <taxon>Bacillota</taxon>
        <taxon>Bacilli</taxon>
        <taxon>Bacillales</taxon>
        <taxon>Paenibacillaceae</taxon>
        <taxon>Paenibacillus</taxon>
    </lineage>
</organism>
<reference evidence="6" key="1">
    <citation type="submission" date="2021-03" db="EMBL/GenBank/DDBJ databases">
        <title>Antimicrobial resistance genes in bacteria isolated from Japanese honey, and their potential for conferring macrolide and lincosamide resistance in the American foulbrood pathogen Paenibacillus larvae.</title>
        <authorList>
            <person name="Okamoto M."/>
            <person name="Kumagai M."/>
            <person name="Kanamori H."/>
            <person name="Takamatsu D."/>
        </authorList>
    </citation>
    <scope>NUCLEOTIDE SEQUENCE</scope>
    <source>
        <strain evidence="6">J2TS6</strain>
    </source>
</reference>
<dbReference type="PRINTS" id="PR00081">
    <property type="entry name" value="GDHRDH"/>
</dbReference>
<proteinExistence type="inferred from homology"/>
<evidence type="ECO:0000256" key="2">
    <source>
        <dbReference type="ARBA" id="ARBA00006484"/>
    </source>
</evidence>
<dbReference type="InterPro" id="IPR002347">
    <property type="entry name" value="SDR_fam"/>
</dbReference>
<evidence type="ECO:0000256" key="3">
    <source>
        <dbReference type="ARBA" id="ARBA00022490"/>
    </source>
</evidence>
<dbReference type="Proteomes" id="UP000679779">
    <property type="component" value="Unassembled WGS sequence"/>
</dbReference>
<keyword evidence="4" id="KW-0521">NADP</keyword>
<protein>
    <submittedName>
        <fullName evidence="6">Short-chain dehydrogenase</fullName>
    </submittedName>
</protein>
<gene>
    <name evidence="6" type="ORF">J2TS6_28010</name>
</gene>
<dbReference type="PANTHER" id="PTHR44085:SF2">
    <property type="entry name" value="SEPIAPTERIN REDUCTASE"/>
    <property type="match status" value="1"/>
</dbReference>
<evidence type="ECO:0000313" key="6">
    <source>
        <dbReference type="EMBL" id="GIO31660.1"/>
    </source>
</evidence>
<accession>A0A920C9Z7</accession>
<dbReference type="SUPFAM" id="SSF51735">
    <property type="entry name" value="NAD(P)-binding Rossmann-fold domains"/>
    <property type="match status" value="1"/>
</dbReference>
<comment type="similarity">
    <text evidence="2">Belongs to the short-chain dehydrogenases/reductases (SDR) family.</text>
</comment>
<comment type="subcellular location">
    <subcellularLocation>
        <location evidence="1">Cytoplasm</location>
    </subcellularLocation>
</comment>
<evidence type="ECO:0000256" key="4">
    <source>
        <dbReference type="ARBA" id="ARBA00022857"/>
    </source>
</evidence>
<dbReference type="EMBL" id="BORQ01000003">
    <property type="protein sequence ID" value="GIO31660.1"/>
    <property type="molecule type" value="Genomic_DNA"/>
</dbReference>
<dbReference type="Gene3D" id="3.40.50.720">
    <property type="entry name" value="NAD(P)-binding Rossmann-like Domain"/>
    <property type="match status" value="1"/>
</dbReference>
<dbReference type="GO" id="GO:0004757">
    <property type="term" value="F:sepiapterin reductase (NADP+) activity"/>
    <property type="evidence" value="ECO:0007669"/>
    <property type="project" value="TreeGrafter"/>
</dbReference>
<evidence type="ECO:0000256" key="1">
    <source>
        <dbReference type="ARBA" id="ARBA00004496"/>
    </source>
</evidence>
<dbReference type="GO" id="GO:0006729">
    <property type="term" value="P:tetrahydrobiopterin biosynthetic process"/>
    <property type="evidence" value="ECO:0007669"/>
    <property type="project" value="TreeGrafter"/>
</dbReference>
<dbReference type="AlphaFoldDB" id="A0A920C9Z7"/>
<comment type="caution">
    <text evidence="6">The sequence shown here is derived from an EMBL/GenBank/DDBJ whole genome shotgun (WGS) entry which is preliminary data.</text>
</comment>
<evidence type="ECO:0000256" key="5">
    <source>
        <dbReference type="ARBA" id="ARBA00023002"/>
    </source>
</evidence>
<sequence>MPKRCFIITGTSKGIGESLARTLLARGDRVVGISRREAGSLDQCPGYTHVAFDLMQTAGLEPMLQSILGRINPEDLDMIGLVNNAAMLEPLRRIEAIRPEEMEANLRVTLMAPMILTAVFTRETKAWDLRKKAIQVSSGSGSYANPGMSVYSAAKAGLNMFTMCAGTELADSVEVIAIDPGMVDTSLQASARNKSGKEFELAPYFEQAYREGQLTSPDDIAKRIAEIIDAPMKSGSIAHC</sequence>
<dbReference type="InterPro" id="IPR036291">
    <property type="entry name" value="NAD(P)-bd_dom_sf"/>
</dbReference>